<dbReference type="Pfam" id="PF01263">
    <property type="entry name" value="Aldose_epim"/>
    <property type="match status" value="1"/>
</dbReference>
<keyword evidence="2" id="KW-1185">Reference proteome</keyword>
<dbReference type="GeneID" id="303303143"/>
<dbReference type="InterPro" id="IPR011013">
    <property type="entry name" value="Gal_mutarotase_sf_dom"/>
</dbReference>
<name>A0ABQ2DAK5_9MICC</name>
<dbReference type="Gene3D" id="2.70.98.10">
    <property type="match status" value="1"/>
</dbReference>
<dbReference type="EMBL" id="BMKX01000001">
    <property type="protein sequence ID" value="GGJ51481.1"/>
    <property type="molecule type" value="Genomic_DNA"/>
</dbReference>
<dbReference type="CDD" id="cd09022">
    <property type="entry name" value="Aldose_epim_Ec_YihR"/>
    <property type="match status" value="1"/>
</dbReference>
<dbReference type="SUPFAM" id="SSF74650">
    <property type="entry name" value="Galactose mutarotase-like"/>
    <property type="match status" value="1"/>
</dbReference>
<dbReference type="InterPro" id="IPR008183">
    <property type="entry name" value="Aldose_1/G6P_1-epimerase"/>
</dbReference>
<sequence>MQADLKDLTANGQLINLAAHGYSAQIATIGATVVSLEYRQRPLVRSFDPQSQRPVYSGATLAPWPNRVIDGRYSWQGTEHQLPLTEVTRGHALHGLVYLSDFSILQQSAERVELEVLIPKQEGYPFALLLRVNYQLEPSGLRSTINATNLGDLQAPYGFGSHCYLVAPGQRVDDWTLSIPAQQVQQVSGERLLPQAVVAVAETNLDFSSPRIIGDTFIDHAYTDLQSAGGQGYHVELTDQHGVGSYISFDESCPWVQVHTADQQDPALNRTGLAVEPMSCPPAAFNDGTDVISLAPGASHHAAWVIGAIEPN</sequence>
<dbReference type="InterPro" id="IPR014718">
    <property type="entry name" value="GH-type_carb-bd"/>
</dbReference>
<protein>
    <submittedName>
        <fullName evidence="1">Galactose mutarotase</fullName>
    </submittedName>
</protein>
<proteinExistence type="predicted"/>
<dbReference type="RefSeq" id="WP_188683828.1">
    <property type="nucleotide sequence ID" value="NZ_BMKX01000001.1"/>
</dbReference>
<evidence type="ECO:0000313" key="2">
    <source>
        <dbReference type="Proteomes" id="UP000606115"/>
    </source>
</evidence>
<comment type="caution">
    <text evidence="1">The sequence shown here is derived from an EMBL/GenBank/DDBJ whole genome shotgun (WGS) entry which is preliminary data.</text>
</comment>
<gene>
    <name evidence="1" type="ORF">GCM10007173_07510</name>
</gene>
<dbReference type="Proteomes" id="UP000606115">
    <property type="component" value="Unassembled WGS sequence"/>
</dbReference>
<reference evidence="2" key="1">
    <citation type="journal article" date="2019" name="Int. J. Syst. Evol. Microbiol.">
        <title>The Global Catalogue of Microorganisms (GCM) 10K type strain sequencing project: providing services to taxonomists for standard genome sequencing and annotation.</title>
        <authorList>
            <consortium name="The Broad Institute Genomics Platform"/>
            <consortium name="The Broad Institute Genome Sequencing Center for Infectious Disease"/>
            <person name="Wu L."/>
            <person name="Ma J."/>
        </authorList>
    </citation>
    <scope>NUCLEOTIDE SEQUENCE [LARGE SCALE GENOMIC DNA]</scope>
    <source>
        <strain evidence="2">CGMCC 1.3685</strain>
    </source>
</reference>
<organism evidence="1 2">
    <name type="scientific">Glutamicibacter ardleyensis</name>
    <dbReference type="NCBI Taxonomy" id="225894"/>
    <lineage>
        <taxon>Bacteria</taxon>
        <taxon>Bacillati</taxon>
        <taxon>Actinomycetota</taxon>
        <taxon>Actinomycetes</taxon>
        <taxon>Micrococcales</taxon>
        <taxon>Micrococcaceae</taxon>
        <taxon>Glutamicibacter</taxon>
    </lineage>
</organism>
<dbReference type="InterPro" id="IPR037480">
    <property type="entry name" value="YihR-like"/>
</dbReference>
<evidence type="ECO:0000313" key="1">
    <source>
        <dbReference type="EMBL" id="GGJ51481.1"/>
    </source>
</evidence>
<dbReference type="PANTHER" id="PTHR10091:SF0">
    <property type="entry name" value="GALACTOSE MUTAROTASE"/>
    <property type="match status" value="1"/>
</dbReference>
<accession>A0ABQ2DAK5</accession>
<dbReference type="PANTHER" id="PTHR10091">
    <property type="entry name" value="ALDOSE-1-EPIMERASE"/>
    <property type="match status" value="1"/>
</dbReference>